<keyword evidence="5 11" id="KW-0028">Amino-acid biosynthesis</keyword>
<dbReference type="PANTHER" id="PTHR18968:SF142">
    <property type="entry name" value="ACETOLACTATE SYNTHASE"/>
    <property type="match status" value="1"/>
</dbReference>
<dbReference type="CDD" id="cd02015">
    <property type="entry name" value="TPP_AHAS"/>
    <property type="match status" value="1"/>
</dbReference>
<keyword evidence="16" id="KW-1185">Reference proteome</keyword>
<evidence type="ECO:0000259" key="14">
    <source>
        <dbReference type="Pfam" id="PF02776"/>
    </source>
</evidence>
<dbReference type="Proteomes" id="UP001606099">
    <property type="component" value="Unassembled WGS sequence"/>
</dbReference>
<evidence type="ECO:0000256" key="6">
    <source>
        <dbReference type="ARBA" id="ARBA00022679"/>
    </source>
</evidence>
<dbReference type="GO" id="GO:0003984">
    <property type="term" value="F:acetolactate synthase activity"/>
    <property type="evidence" value="ECO:0007669"/>
    <property type="project" value="UniProtKB-EC"/>
</dbReference>
<evidence type="ECO:0000259" key="13">
    <source>
        <dbReference type="Pfam" id="PF02775"/>
    </source>
</evidence>
<keyword evidence="7 11" id="KW-0479">Metal-binding</keyword>
<dbReference type="InterPro" id="IPR012846">
    <property type="entry name" value="Acetolactate_synth_lsu"/>
</dbReference>
<evidence type="ECO:0000259" key="12">
    <source>
        <dbReference type="Pfam" id="PF00205"/>
    </source>
</evidence>
<evidence type="ECO:0000256" key="9">
    <source>
        <dbReference type="ARBA" id="ARBA00023052"/>
    </source>
</evidence>
<dbReference type="PROSITE" id="PS00187">
    <property type="entry name" value="TPP_ENZYMES"/>
    <property type="match status" value="1"/>
</dbReference>
<dbReference type="InterPro" id="IPR011766">
    <property type="entry name" value="TPP_enzyme_TPP-bd"/>
</dbReference>
<reference evidence="15 16" key="1">
    <citation type="submission" date="2024-08" db="EMBL/GenBank/DDBJ databases">
        <authorList>
            <person name="Lu H."/>
        </authorList>
    </citation>
    <scope>NUCLEOTIDE SEQUENCE [LARGE SCALE GENOMIC DNA]</scope>
    <source>
        <strain evidence="15 16">BYS180W</strain>
    </source>
</reference>
<name>A0ABW7FV64_9BURK</name>
<comment type="similarity">
    <text evidence="3 11">Belongs to the TPP enzyme family.</text>
</comment>
<comment type="cofactor">
    <cofactor evidence="11">
        <name>thiamine diphosphate</name>
        <dbReference type="ChEBI" id="CHEBI:58937"/>
    </cofactor>
    <text evidence="11">Binds 1 thiamine pyrophosphate per subunit.</text>
</comment>
<keyword evidence="10 11" id="KW-0100">Branched-chain amino acid biosynthesis</keyword>
<evidence type="ECO:0000256" key="11">
    <source>
        <dbReference type="RuleBase" id="RU003591"/>
    </source>
</evidence>
<evidence type="ECO:0000256" key="1">
    <source>
        <dbReference type="ARBA" id="ARBA00004974"/>
    </source>
</evidence>
<evidence type="ECO:0000256" key="2">
    <source>
        <dbReference type="ARBA" id="ARBA00005025"/>
    </source>
</evidence>
<dbReference type="NCBIfam" id="TIGR00118">
    <property type="entry name" value="acolac_lg"/>
    <property type="match status" value="1"/>
</dbReference>
<dbReference type="InterPro" id="IPR000399">
    <property type="entry name" value="TPP-bd_CS"/>
</dbReference>
<comment type="catalytic activity">
    <reaction evidence="11">
        <text>2 pyruvate + H(+) = (2S)-2-acetolactate + CO2</text>
        <dbReference type="Rhea" id="RHEA:25249"/>
        <dbReference type="ChEBI" id="CHEBI:15361"/>
        <dbReference type="ChEBI" id="CHEBI:15378"/>
        <dbReference type="ChEBI" id="CHEBI:16526"/>
        <dbReference type="ChEBI" id="CHEBI:58476"/>
        <dbReference type="EC" id="2.2.1.6"/>
    </reaction>
</comment>
<dbReference type="InterPro" id="IPR039368">
    <property type="entry name" value="AHAS_TPP"/>
</dbReference>
<evidence type="ECO:0000256" key="4">
    <source>
        <dbReference type="ARBA" id="ARBA00013145"/>
    </source>
</evidence>
<gene>
    <name evidence="15" type="primary">ilvB</name>
    <name evidence="15" type="ORF">ACG0Z6_08110</name>
</gene>
<dbReference type="Pfam" id="PF02775">
    <property type="entry name" value="TPP_enzyme_C"/>
    <property type="match status" value="1"/>
</dbReference>
<keyword evidence="9 11" id="KW-0786">Thiamine pyrophosphate</keyword>
<proteinExistence type="inferred from homology"/>
<keyword evidence="8 11" id="KW-0460">Magnesium</keyword>
<evidence type="ECO:0000313" key="15">
    <source>
        <dbReference type="EMBL" id="MFG6448208.1"/>
    </source>
</evidence>
<dbReference type="InterPro" id="IPR029035">
    <property type="entry name" value="DHS-like_NAD/FAD-binding_dom"/>
</dbReference>
<dbReference type="Gene3D" id="3.40.50.970">
    <property type="match status" value="2"/>
</dbReference>
<comment type="pathway">
    <text evidence="1 11">Amino-acid biosynthesis; L-isoleucine biosynthesis; L-isoleucine from 2-oxobutanoate: step 1/4.</text>
</comment>
<dbReference type="Pfam" id="PF02776">
    <property type="entry name" value="TPP_enzyme_N"/>
    <property type="match status" value="1"/>
</dbReference>
<dbReference type="InterPro" id="IPR029061">
    <property type="entry name" value="THDP-binding"/>
</dbReference>
<dbReference type="Gene3D" id="3.40.50.1220">
    <property type="entry name" value="TPP-binding domain"/>
    <property type="match status" value="1"/>
</dbReference>
<dbReference type="Pfam" id="PF00205">
    <property type="entry name" value="TPP_enzyme_M"/>
    <property type="match status" value="1"/>
</dbReference>
<feature type="domain" description="Thiamine pyrophosphate enzyme central" evidence="12">
    <location>
        <begin position="231"/>
        <end position="367"/>
    </location>
</feature>
<evidence type="ECO:0000256" key="7">
    <source>
        <dbReference type="ARBA" id="ARBA00022723"/>
    </source>
</evidence>
<evidence type="ECO:0000256" key="3">
    <source>
        <dbReference type="ARBA" id="ARBA00007812"/>
    </source>
</evidence>
<comment type="cofactor">
    <cofactor evidence="11">
        <name>Mg(2+)</name>
        <dbReference type="ChEBI" id="CHEBI:18420"/>
    </cofactor>
    <text evidence="11">Binds 1 Mg(2+) ion per subunit.</text>
</comment>
<dbReference type="RefSeq" id="WP_394460257.1">
    <property type="nucleotide sequence ID" value="NZ_JBIGHZ010000003.1"/>
</dbReference>
<dbReference type="SUPFAM" id="SSF52467">
    <property type="entry name" value="DHS-like NAD/FAD-binding domain"/>
    <property type="match status" value="1"/>
</dbReference>
<accession>A0ABW7FV64</accession>
<evidence type="ECO:0000313" key="16">
    <source>
        <dbReference type="Proteomes" id="UP001606099"/>
    </source>
</evidence>
<dbReference type="EC" id="2.2.1.6" evidence="4 11"/>
<feature type="domain" description="Thiamine pyrophosphate enzyme TPP-binding" evidence="13">
    <location>
        <begin position="430"/>
        <end position="578"/>
    </location>
</feature>
<feature type="domain" description="Thiamine pyrophosphate enzyme N-terminal TPP-binding" evidence="14">
    <location>
        <begin position="30"/>
        <end position="143"/>
    </location>
</feature>
<organism evidence="15 16">
    <name type="scientific">Roseateles rivi</name>
    <dbReference type="NCBI Taxonomy" id="3299028"/>
    <lineage>
        <taxon>Bacteria</taxon>
        <taxon>Pseudomonadati</taxon>
        <taxon>Pseudomonadota</taxon>
        <taxon>Betaproteobacteria</taxon>
        <taxon>Burkholderiales</taxon>
        <taxon>Sphaerotilaceae</taxon>
        <taxon>Roseateles</taxon>
    </lineage>
</organism>
<evidence type="ECO:0000256" key="5">
    <source>
        <dbReference type="ARBA" id="ARBA00022605"/>
    </source>
</evidence>
<dbReference type="PANTHER" id="PTHR18968">
    <property type="entry name" value="THIAMINE PYROPHOSPHATE ENZYMES"/>
    <property type="match status" value="1"/>
</dbReference>
<dbReference type="InterPro" id="IPR012001">
    <property type="entry name" value="Thiamin_PyroP_enz_TPP-bd_dom"/>
</dbReference>
<protein>
    <recommendedName>
        <fullName evidence="4 11">Acetolactate synthase</fullName>
        <ecNumber evidence="4 11">2.2.1.6</ecNumber>
    </recommendedName>
</protein>
<comment type="caution">
    <text evidence="15">The sequence shown here is derived from an EMBL/GenBank/DDBJ whole genome shotgun (WGS) entry which is preliminary data.</text>
</comment>
<dbReference type="EMBL" id="JBIGHZ010000003">
    <property type="protein sequence ID" value="MFG6448208.1"/>
    <property type="molecule type" value="Genomic_DNA"/>
</dbReference>
<evidence type="ECO:0000256" key="8">
    <source>
        <dbReference type="ARBA" id="ARBA00022842"/>
    </source>
</evidence>
<dbReference type="SUPFAM" id="SSF52518">
    <property type="entry name" value="Thiamin diphosphate-binding fold (THDP-binding)"/>
    <property type="match status" value="2"/>
</dbReference>
<sequence length="609" mass="64968">MSSCIENPSLAAGKPMAEPAQASCASSCSGAQALIAGLLALGVDTVFGYPGGAVLPLYDALHGEPRLRHVLVRHEQAAVHAAQGYARSTGRVGVVFVTSGPGMTNTTTGLLDALSDSIPVLCISGQVASTAIGTQAFQEADALGISAPVTKWNAQIREAQQVLPLLRQAFETARSGRPGPVLLDFPKDLQLAQQPAEALRPALQEMSALAGGAPRQWPRAPAAPLLDRDSVQRAAHLLAQARRPVVYGGGGLINAGAGACAALAELVRLSGAPCTLTLMGLGAYPATDPQCLGMLGMHGTLEANLAMHEADVVLAVGARFDDRVTGQLSGFCPQARFIHLDIDPREIGKVVQPEVALVGDCEDTLRAVLQAWPHGRPRPSLAPWWQRIEQWRSQRCLDFEDHSHGDIAPQALMRQLARALHGRDAVVATDVGQHQMWAAQYIAQELPGRWLSSGGAGTMGYGLPAAIGAQIAHPERMVVCVSGDASVLMNIQELSTARQHRAPVKLVLSNNGYMGMVRQWQELIHGGRYSHSYTEALPDFVALARAFGWQAWRVEAREDLDEALAVCLRSTEPFFLDVVVRAEENCYPMMPAGAAHNDIWLAPKPGRQG</sequence>
<dbReference type="CDD" id="cd07035">
    <property type="entry name" value="TPP_PYR_POX_like"/>
    <property type="match status" value="1"/>
</dbReference>
<dbReference type="InterPro" id="IPR012000">
    <property type="entry name" value="Thiamin_PyroP_enz_cen_dom"/>
</dbReference>
<evidence type="ECO:0000256" key="10">
    <source>
        <dbReference type="ARBA" id="ARBA00023304"/>
    </source>
</evidence>
<dbReference type="InterPro" id="IPR045229">
    <property type="entry name" value="TPP_enz"/>
</dbReference>
<comment type="pathway">
    <text evidence="2 11">Amino-acid biosynthesis; L-valine biosynthesis; L-valine from pyruvate: step 1/4.</text>
</comment>
<keyword evidence="6 11" id="KW-0808">Transferase</keyword>